<name>A0AAW0NLZ7_9GOBI</name>
<feature type="region of interest" description="Disordered" evidence="1">
    <location>
        <begin position="1"/>
        <end position="55"/>
    </location>
</feature>
<feature type="compositionally biased region" description="Basic residues" evidence="1">
    <location>
        <begin position="26"/>
        <end position="38"/>
    </location>
</feature>
<evidence type="ECO:0000313" key="3">
    <source>
        <dbReference type="Proteomes" id="UP001460270"/>
    </source>
</evidence>
<protein>
    <submittedName>
        <fullName evidence="2">Uncharacterized protein</fullName>
    </submittedName>
</protein>
<comment type="caution">
    <text evidence="2">The sequence shown here is derived from an EMBL/GenBank/DDBJ whole genome shotgun (WGS) entry which is preliminary data.</text>
</comment>
<evidence type="ECO:0000256" key="1">
    <source>
        <dbReference type="SAM" id="MobiDB-lite"/>
    </source>
</evidence>
<proteinExistence type="predicted"/>
<evidence type="ECO:0000313" key="2">
    <source>
        <dbReference type="EMBL" id="KAK7899259.1"/>
    </source>
</evidence>
<dbReference type="AlphaFoldDB" id="A0AAW0NLZ7"/>
<dbReference type="Proteomes" id="UP001460270">
    <property type="component" value="Unassembled WGS sequence"/>
</dbReference>
<sequence>MRAPRARDSPTESHWRTDTRMQAQAHAKRGRASHRKHKQSNDESNAAARCDRHGRTTRDLVLTTSHMTQHLTPRTSTQRCIIDVGHDLERRETRRCAPIAIADRVASQRENTERLACYV</sequence>
<dbReference type="EMBL" id="JBBPFD010000014">
    <property type="protein sequence ID" value="KAK7899259.1"/>
    <property type="molecule type" value="Genomic_DNA"/>
</dbReference>
<feature type="compositionally biased region" description="Basic and acidic residues" evidence="1">
    <location>
        <begin position="1"/>
        <end position="19"/>
    </location>
</feature>
<reference evidence="3" key="1">
    <citation type="submission" date="2024-04" db="EMBL/GenBank/DDBJ databases">
        <title>Salinicola lusitanus LLJ914,a marine bacterium isolated from the Okinawa Trough.</title>
        <authorList>
            <person name="Li J."/>
        </authorList>
    </citation>
    <scope>NUCLEOTIDE SEQUENCE [LARGE SCALE GENOMIC DNA]</scope>
</reference>
<accession>A0AAW0NLZ7</accession>
<organism evidence="2 3">
    <name type="scientific">Mugilogobius chulae</name>
    <name type="common">yellowstripe goby</name>
    <dbReference type="NCBI Taxonomy" id="88201"/>
    <lineage>
        <taxon>Eukaryota</taxon>
        <taxon>Metazoa</taxon>
        <taxon>Chordata</taxon>
        <taxon>Craniata</taxon>
        <taxon>Vertebrata</taxon>
        <taxon>Euteleostomi</taxon>
        <taxon>Actinopterygii</taxon>
        <taxon>Neopterygii</taxon>
        <taxon>Teleostei</taxon>
        <taxon>Neoteleostei</taxon>
        <taxon>Acanthomorphata</taxon>
        <taxon>Gobiaria</taxon>
        <taxon>Gobiiformes</taxon>
        <taxon>Gobioidei</taxon>
        <taxon>Gobiidae</taxon>
        <taxon>Gobionellinae</taxon>
        <taxon>Mugilogobius</taxon>
    </lineage>
</organism>
<gene>
    <name evidence="2" type="ORF">WMY93_020112</name>
</gene>
<keyword evidence="3" id="KW-1185">Reference proteome</keyword>